<dbReference type="InterPro" id="IPR038607">
    <property type="entry name" value="PhoD-like_sf"/>
</dbReference>
<reference evidence="2 3" key="1">
    <citation type="journal article" date="2019" name="Int. J. Syst. Evol. Microbiol.">
        <title>The Global Catalogue of Microorganisms (GCM) 10K type strain sequencing project: providing services to taxonomists for standard genome sequencing and annotation.</title>
        <authorList>
            <consortium name="The Broad Institute Genomics Platform"/>
            <consortium name="The Broad Institute Genome Sequencing Center for Infectious Disease"/>
            <person name="Wu L."/>
            <person name="Ma J."/>
        </authorList>
    </citation>
    <scope>NUCLEOTIDE SEQUENCE [LARGE SCALE GENOMIC DNA]</scope>
    <source>
        <strain evidence="2 3">JCM 17504</strain>
    </source>
</reference>
<dbReference type="PANTHER" id="PTHR43606:SF2">
    <property type="entry name" value="ALKALINE PHOSPHATASE FAMILY PROTEIN (AFU_ORTHOLOGUE AFUA_5G03860)"/>
    <property type="match status" value="1"/>
</dbReference>
<dbReference type="InterPro" id="IPR052900">
    <property type="entry name" value="Phospholipid_Metab_Enz"/>
</dbReference>
<dbReference type="InterPro" id="IPR001322">
    <property type="entry name" value="Lamin_tail_dom"/>
</dbReference>
<dbReference type="PROSITE" id="PS51318">
    <property type="entry name" value="TAT"/>
    <property type="match status" value="1"/>
</dbReference>
<feature type="domain" description="LTD" evidence="1">
    <location>
        <begin position="521"/>
        <end position="643"/>
    </location>
</feature>
<dbReference type="PANTHER" id="PTHR43606">
    <property type="entry name" value="PHOSPHATASE, PUTATIVE (AFU_ORTHOLOGUE AFUA_6G08710)-RELATED"/>
    <property type="match status" value="1"/>
</dbReference>
<dbReference type="EMBL" id="BAABKX010000030">
    <property type="protein sequence ID" value="GAA5064209.1"/>
    <property type="molecule type" value="Genomic_DNA"/>
</dbReference>
<accession>A0AAV3UQN7</accession>
<dbReference type="InterPro" id="IPR036415">
    <property type="entry name" value="Lamin_tail_dom_sf"/>
</dbReference>
<dbReference type="AlphaFoldDB" id="A0AAV3UQN7"/>
<dbReference type="Pfam" id="PF00932">
    <property type="entry name" value="LTD"/>
    <property type="match status" value="1"/>
</dbReference>
<gene>
    <name evidence="2" type="primary">phoD_2</name>
    <name evidence="2" type="ORF">GCM10025751_53450</name>
</gene>
<dbReference type="Pfam" id="PF09423">
    <property type="entry name" value="PhoD"/>
    <property type="match status" value="1"/>
</dbReference>
<dbReference type="InterPro" id="IPR029052">
    <property type="entry name" value="Metallo-depent_PP-like"/>
</dbReference>
<evidence type="ECO:0000259" key="1">
    <source>
        <dbReference type="PROSITE" id="PS51841"/>
    </source>
</evidence>
<dbReference type="InterPro" id="IPR032093">
    <property type="entry name" value="PhoD_N"/>
</dbReference>
<name>A0AAV3UQN7_9EURY</name>
<dbReference type="CDD" id="cd07389">
    <property type="entry name" value="MPP_PhoD"/>
    <property type="match status" value="1"/>
</dbReference>
<dbReference type="Pfam" id="PF16655">
    <property type="entry name" value="PhoD_N"/>
    <property type="match status" value="1"/>
</dbReference>
<dbReference type="GeneID" id="68617549"/>
<dbReference type="Gene3D" id="3.60.21.70">
    <property type="entry name" value="PhoD-like phosphatase"/>
    <property type="match status" value="1"/>
</dbReference>
<dbReference type="Proteomes" id="UP001501729">
    <property type="component" value="Unassembled WGS sequence"/>
</dbReference>
<organism evidence="2 3">
    <name type="scientific">Haladaptatus pallidirubidus</name>
    <dbReference type="NCBI Taxonomy" id="1008152"/>
    <lineage>
        <taxon>Archaea</taxon>
        <taxon>Methanobacteriati</taxon>
        <taxon>Methanobacteriota</taxon>
        <taxon>Stenosarchaea group</taxon>
        <taxon>Halobacteria</taxon>
        <taxon>Halobacteriales</taxon>
        <taxon>Haladaptataceae</taxon>
        <taxon>Haladaptatus</taxon>
    </lineage>
</organism>
<proteinExistence type="predicted"/>
<dbReference type="InterPro" id="IPR018946">
    <property type="entry name" value="PhoD-like_MPP"/>
</dbReference>
<evidence type="ECO:0000313" key="3">
    <source>
        <dbReference type="Proteomes" id="UP001501729"/>
    </source>
</evidence>
<dbReference type="Gene3D" id="2.60.40.380">
    <property type="entry name" value="Purple acid phosphatase-like, N-terminal"/>
    <property type="match status" value="1"/>
</dbReference>
<dbReference type="InterPro" id="IPR006311">
    <property type="entry name" value="TAT_signal"/>
</dbReference>
<evidence type="ECO:0000313" key="2">
    <source>
        <dbReference type="EMBL" id="GAA5064209.1"/>
    </source>
</evidence>
<protein>
    <submittedName>
        <fullName evidence="2">Alkaline phosphatase PhoD</fullName>
    </submittedName>
</protein>
<dbReference type="RefSeq" id="WP_345413382.1">
    <property type="nucleotide sequence ID" value="NZ_BAABKX010000030.1"/>
</dbReference>
<dbReference type="SUPFAM" id="SSF74853">
    <property type="entry name" value="Lamin A/C globular tail domain"/>
    <property type="match status" value="1"/>
</dbReference>
<sequence length="643" mass="71546">MTEPDGNNKMDTQQNKLLSSNRREFLQTATGVAGLTTFGTIGLATAKNDNSSQLSDDPFTLGVASGDPLPDSVVLWTRLAPEPLQADGGMPDKKVPVAWKVATRENMQQVVKDGTTHARPEHAHSVHVEPEGLESNTEYYYQFRVGEDTSPVGRTKTAPAPDSDIDELNFAFASCQNYPSGYYTSHQHLAEEELDMVFHLGDYIYEGGSQGSLDRGHEPPREIKSLADYRIRHAQYKTDSHLQDAHAAFPWFVTWDDHEVANNYADEIDEGTPPEEFLKRRAAAYQAYWEHQPIRRSRIPDDSDMPLYRRFTFGQLAEFNVLDTRQYRDDQTHSSEEAKDPERTILGDEQEQWLLDGFNESASKWNVLANQVPVAATDENADPTEVDFGGGDKWDGYRADRQTLLDAMANDADLNPVVITGDVHRNYAYNLKADFSNPDSETVGTEYVGTSISSFGDTSGLTQYGPSAGEPWQRFYNVDRGYVRCTLTPEQWQADYRVVSTVEEQSATIDTLASFVTEAGNPGAQLASERPEEEPIEITDIRPNQEGDLNNEYATVKNEGDSEIDMTDFILSFEGGRGQNYTFGDVILGAGETITVRNGSGEDTESTFYTGWDGAVLNNSNPDTVVVANDEGIILDEESYQPT</sequence>
<dbReference type="SUPFAM" id="SSF56300">
    <property type="entry name" value="Metallo-dependent phosphatases"/>
    <property type="match status" value="1"/>
</dbReference>
<keyword evidence="3" id="KW-1185">Reference proteome</keyword>
<dbReference type="PROSITE" id="PS51841">
    <property type="entry name" value="LTD"/>
    <property type="match status" value="1"/>
</dbReference>
<comment type="caution">
    <text evidence="2">The sequence shown here is derived from an EMBL/GenBank/DDBJ whole genome shotgun (WGS) entry which is preliminary data.</text>
</comment>